<dbReference type="Pfam" id="PF13020">
    <property type="entry name" value="NOV_C"/>
    <property type="match status" value="1"/>
</dbReference>
<proteinExistence type="predicted"/>
<dbReference type="InterPro" id="IPR024975">
    <property type="entry name" value="NOV_C"/>
</dbReference>
<name>A0A1N5TZS5_9ACTN</name>
<evidence type="ECO:0000256" key="1">
    <source>
        <dbReference type="SAM" id="MobiDB-lite"/>
    </source>
</evidence>
<organism evidence="3 4">
    <name type="scientific">Micromonospora cremea</name>
    <dbReference type="NCBI Taxonomy" id="709881"/>
    <lineage>
        <taxon>Bacteria</taxon>
        <taxon>Bacillati</taxon>
        <taxon>Actinomycetota</taxon>
        <taxon>Actinomycetes</taxon>
        <taxon>Micromonosporales</taxon>
        <taxon>Micromonosporaceae</taxon>
        <taxon>Micromonospora</taxon>
    </lineage>
</organism>
<dbReference type="AlphaFoldDB" id="A0A1N5TZS5"/>
<feature type="region of interest" description="Disordered" evidence="1">
    <location>
        <begin position="883"/>
        <end position="928"/>
    </location>
</feature>
<dbReference type="STRING" id="709881.SAMN04489832_0478"/>
<dbReference type="RefSeq" id="WP_074308347.1">
    <property type="nucleotide sequence ID" value="NZ_FSQT01000001.1"/>
</dbReference>
<accession>A0A1N5TZS5</accession>
<protein>
    <recommendedName>
        <fullName evidence="2">Protein NO VEIN C-terminal domain-containing protein</fullName>
    </recommendedName>
</protein>
<dbReference type="Proteomes" id="UP000185124">
    <property type="component" value="Unassembled WGS sequence"/>
</dbReference>
<evidence type="ECO:0000313" key="4">
    <source>
        <dbReference type="Proteomes" id="UP000185124"/>
    </source>
</evidence>
<gene>
    <name evidence="3" type="ORF">SAMN04489832_0478</name>
</gene>
<feature type="compositionally biased region" description="Basic and acidic residues" evidence="1">
    <location>
        <begin position="970"/>
        <end position="979"/>
    </location>
</feature>
<feature type="region of interest" description="Disordered" evidence="1">
    <location>
        <begin position="949"/>
        <end position="979"/>
    </location>
</feature>
<feature type="compositionally biased region" description="Polar residues" evidence="1">
    <location>
        <begin position="916"/>
        <end position="927"/>
    </location>
</feature>
<evidence type="ECO:0000259" key="2">
    <source>
        <dbReference type="Pfam" id="PF13020"/>
    </source>
</evidence>
<feature type="domain" description="Protein NO VEIN C-terminal" evidence="2">
    <location>
        <begin position="980"/>
        <end position="1074"/>
    </location>
</feature>
<evidence type="ECO:0000313" key="3">
    <source>
        <dbReference type="EMBL" id="SIM53686.1"/>
    </source>
</evidence>
<dbReference type="EMBL" id="FSQT01000001">
    <property type="protein sequence ID" value="SIM53686.1"/>
    <property type="molecule type" value="Genomic_DNA"/>
</dbReference>
<keyword evidence="4" id="KW-1185">Reference proteome</keyword>
<sequence>MAVPLDEACQPQTDETFPLHVYFPTEEAPGLHVIVHAEWVLGMDRRQLAATPEARPYNQMLLAHVVEFLENRVAVDLVVRSRASAAAVAAVVPATKPPSAGAGAQLRQLWEEALKRTRFLPVVDGSLARPADVCLLPPRMPSLAQAHALAVLDGSRTLRPDIEELAAAKKFLMSGSVARVMGVDEFLAHLKPPSHDSISDYYRFLLNWRDQIGQQLVATLRMKSRVLTTSGQLVTPAGQPVFFPRGRSDSSIPEDMPVPIAEVPPIEGVEAFLKDLGVRPFEWRDLIRDFLVRILADPKADPEERHRAMFGLRAYHQVRQSGNEELAPVLGRVLLLVRSADGTRRELRAAAEVYFGADWTRSNDLEVLYGPFGRAEFLDVEVAQDSDCRQVDISFYRMLGVADHPRLDEAKPADPYGYMVGHYRHPHRGPLFDEWMTQPHVREAAQCPQGHPQSQQLRLSYQLDRHLDLIESRDEHRLFALWRQFATRWGATYEPAMEAIFRCVHGSHSGDRNRTCESLFAYTLRSRPWVPVARGPNTDVVRPEDAWVDATDAPRRIKDRIPRISGTMYQMHGGAALVAALGLTDAGRPKVKDLLALLNSIAAEADELGETNREIELAARYVQRTLDDVLDGEPKPHPAPETVRVLASHNGRSTFVAQPLVADDPLLRDTWERKFPVLSAEARLNRLVRYLSLTKLDNVVTASAMPYGHHLYDAPSTAVHSLLDDVKPYLLALVRAESLRAESMARNALKRLELVICDSLVLRYEYDGVTVERDDAVCYIATRPERGGRTNQIGTAYLELDPTTGAPHWFPFGRQLAQHLGTPALADAVTMLLTAKADDRQRMMTDRQIRPKDITEAREQLGLTADDDEPGNILDSLLSQVDRQASTPPVNATTAPASAPMSPPPSSTPAAAKPTGTPQHSLATTPPATVDYSKVRIVDGQLGEFLPPTGGNSQSWAGGEISTAPSVQSEAEKRQIGKRGEEVVFHKERERLREAGKNPDLVVWVSNDDELSPFDIQSVDADDQLIYIEVKSTKADNPDEPFYLSQAELLEASLHGSRYYIYRVTNAVAEAPTITRVADPLRKVKEGRGRLLLDRARMTLALSKTSE</sequence>
<reference evidence="4" key="1">
    <citation type="submission" date="2016-12" db="EMBL/GenBank/DDBJ databases">
        <authorList>
            <person name="Varghese N."/>
            <person name="Submissions S."/>
        </authorList>
    </citation>
    <scope>NUCLEOTIDE SEQUENCE [LARGE SCALE GENOMIC DNA]</scope>
    <source>
        <strain evidence="4">DSM 45599</strain>
    </source>
</reference>